<dbReference type="AlphaFoldDB" id="A0A1Q8RR12"/>
<dbReference type="PANTHER" id="PTHR47256:SF1">
    <property type="entry name" value="ZN(II)2CYS6 TRANSCRIPTION FACTOR (EUROFUNG)"/>
    <property type="match status" value="1"/>
</dbReference>
<evidence type="ECO:0000313" key="2">
    <source>
        <dbReference type="EMBL" id="OLN86765.1"/>
    </source>
</evidence>
<accession>A0A1Q8RR12</accession>
<dbReference type="Proteomes" id="UP000186583">
    <property type="component" value="Unassembled WGS sequence"/>
</dbReference>
<dbReference type="PANTHER" id="PTHR47256">
    <property type="entry name" value="ZN(II)2CYS6 TRANSCRIPTION FACTOR (EUROFUNG)-RELATED"/>
    <property type="match status" value="1"/>
</dbReference>
<name>A0A1Q8RR12_9PEZI</name>
<dbReference type="InterPro" id="IPR053187">
    <property type="entry name" value="Notoamide_regulator"/>
</dbReference>
<reference evidence="2 3" key="1">
    <citation type="submission" date="2016-11" db="EMBL/GenBank/DDBJ databases">
        <title>Draft Genome Assembly of Colletotrichum chlorophyti a pathogen of herbaceous plants.</title>
        <authorList>
            <person name="Gan P."/>
            <person name="Narusaka M."/>
            <person name="Tsushima A."/>
            <person name="Narusaka Y."/>
            <person name="Takano Y."/>
            <person name="Shirasu K."/>
        </authorList>
    </citation>
    <scope>NUCLEOTIDE SEQUENCE [LARGE SCALE GENOMIC DNA]</scope>
    <source>
        <strain evidence="2 3">NTL11</strain>
    </source>
</reference>
<dbReference type="EMBL" id="MPGH01000111">
    <property type="protein sequence ID" value="OLN86765.1"/>
    <property type="molecule type" value="Genomic_DNA"/>
</dbReference>
<protein>
    <submittedName>
        <fullName evidence="2">Uncharacterized protein</fullName>
    </submittedName>
</protein>
<proteinExistence type="predicted"/>
<evidence type="ECO:0000313" key="3">
    <source>
        <dbReference type="Proteomes" id="UP000186583"/>
    </source>
</evidence>
<gene>
    <name evidence="2" type="ORF">CCHL11_03861</name>
</gene>
<comment type="caution">
    <text evidence="2">The sequence shown here is derived from an EMBL/GenBank/DDBJ whole genome shotgun (WGS) entry which is preliminary data.</text>
</comment>
<dbReference type="STRING" id="708187.A0A1Q8RR12"/>
<feature type="region of interest" description="Disordered" evidence="1">
    <location>
        <begin position="70"/>
        <end position="148"/>
    </location>
</feature>
<sequence>MELKYRRALGSALDLTRATDAATSRVAADAQKEAAEAQKRQGEDLYLLRTAPEDQALEIFWRMRRGGSAQALRTTSRRQGSVSGQPQHNAQNPPFVSPTASPVPVSGLSAAHALPDSRPLPADTASPGLKPVESPLPPSQPPTTSSEETDCKKRFECLDIVYWTTVSIDRRIAAGIISSYVRTDHPIWGYLNVDLFIRDLMEKGFDYCSPFLLNAMLLRTFTERLWRAERSCDSILNLAAILMFWVNYGTTSCDVTLVTKLLEDGRRMAVRVRLFGVTDSAEVARRFDALRDEWKRADITL</sequence>
<evidence type="ECO:0000256" key="1">
    <source>
        <dbReference type="SAM" id="MobiDB-lite"/>
    </source>
</evidence>
<keyword evidence="3" id="KW-1185">Reference proteome</keyword>
<feature type="compositionally biased region" description="Polar residues" evidence="1">
    <location>
        <begin position="71"/>
        <end position="100"/>
    </location>
</feature>
<organism evidence="2 3">
    <name type="scientific">Colletotrichum chlorophyti</name>
    <dbReference type="NCBI Taxonomy" id="708187"/>
    <lineage>
        <taxon>Eukaryota</taxon>
        <taxon>Fungi</taxon>
        <taxon>Dikarya</taxon>
        <taxon>Ascomycota</taxon>
        <taxon>Pezizomycotina</taxon>
        <taxon>Sordariomycetes</taxon>
        <taxon>Hypocreomycetidae</taxon>
        <taxon>Glomerellales</taxon>
        <taxon>Glomerellaceae</taxon>
        <taxon>Colletotrichum</taxon>
    </lineage>
</organism>
<dbReference type="OrthoDB" id="10261408at2759"/>